<reference evidence="2" key="1">
    <citation type="submission" date="2023-08" db="EMBL/GenBank/DDBJ databases">
        <authorList>
            <person name="Alioto T."/>
            <person name="Alioto T."/>
            <person name="Gomez Garrido J."/>
        </authorList>
    </citation>
    <scope>NUCLEOTIDE SEQUENCE</scope>
</reference>
<dbReference type="AlphaFoldDB" id="A0AAV1F8Z2"/>
<organism evidence="2 3">
    <name type="scientific">Xyrichtys novacula</name>
    <name type="common">Pearly razorfish</name>
    <name type="synonym">Hemipteronotus novacula</name>
    <dbReference type="NCBI Taxonomy" id="13765"/>
    <lineage>
        <taxon>Eukaryota</taxon>
        <taxon>Metazoa</taxon>
        <taxon>Chordata</taxon>
        <taxon>Craniata</taxon>
        <taxon>Vertebrata</taxon>
        <taxon>Euteleostomi</taxon>
        <taxon>Actinopterygii</taxon>
        <taxon>Neopterygii</taxon>
        <taxon>Teleostei</taxon>
        <taxon>Neoteleostei</taxon>
        <taxon>Acanthomorphata</taxon>
        <taxon>Eupercaria</taxon>
        <taxon>Labriformes</taxon>
        <taxon>Labridae</taxon>
        <taxon>Xyrichtys</taxon>
    </lineage>
</organism>
<accession>A0AAV1F8Z2</accession>
<gene>
    <name evidence="2" type="ORF">XNOV1_A011085</name>
</gene>
<dbReference type="PANTHER" id="PTHR47018">
    <property type="entry name" value="CXC DOMAIN-CONTAINING PROTEIN-RELATED"/>
    <property type="match status" value="1"/>
</dbReference>
<dbReference type="EMBL" id="OY660868">
    <property type="protein sequence ID" value="CAJ1057469.1"/>
    <property type="molecule type" value="Genomic_DNA"/>
</dbReference>
<name>A0AAV1F8Z2_XYRNO</name>
<protein>
    <submittedName>
        <fullName evidence="2">Uncharacterized protein LOC127373053</fullName>
    </submittedName>
</protein>
<evidence type="ECO:0000313" key="2">
    <source>
        <dbReference type="EMBL" id="CAJ1057469.1"/>
    </source>
</evidence>
<proteinExistence type="predicted"/>
<evidence type="ECO:0000313" key="3">
    <source>
        <dbReference type="Proteomes" id="UP001178508"/>
    </source>
</evidence>
<sequence length="483" mass="53531">MPPDVVENVRKVKDIGMKKYDAFVDKRIRSQEEAFTAPISHTRLKLFKARLSQPQSKSEVAVVKDQHAQVTKLLLAVHSGREINEGVFSHESSHHPPSLTRKGKMHHGNKSEILDCIVPRDLDKHRPVTTAAVLDGAVLVQMLRPGSAATIGQYFTDVLAPYILSWFDRNNRIDIVWDVYSKTSLKSGIREQRGTGARRRVTLSTKVPGNWAAFLQVDLNKQELFVELAKSLKQMTLPQGKELFTTILDECVTSPAGINTNALAPCTQEEADTRLFLHVAAATLARHCRVMVRSSDSDVVVLAIAAFVALEQRMDELWIAFGVHRHFKYIPAHAIAHSLGPSKAMALPAFHALTGPTTEIIKTSTPILQRFVLKLYGVSEDDIRTVDAARLSLFLHKGRDFDHMPPSSDALHQHLLSGDGSRIPQTEHPHLSINRLNHFIGCYPFLAGYPNSSSSSSSRSSYGSSRSSAQWYSGAPCGSPRML</sequence>
<keyword evidence="3" id="KW-1185">Reference proteome</keyword>
<dbReference type="Proteomes" id="UP001178508">
    <property type="component" value="Chromosome 5"/>
</dbReference>
<feature type="region of interest" description="Disordered" evidence="1">
    <location>
        <begin position="456"/>
        <end position="483"/>
    </location>
</feature>
<feature type="compositionally biased region" description="Low complexity" evidence="1">
    <location>
        <begin position="456"/>
        <end position="468"/>
    </location>
</feature>
<evidence type="ECO:0000256" key="1">
    <source>
        <dbReference type="SAM" id="MobiDB-lite"/>
    </source>
</evidence>